<dbReference type="Pfam" id="PF01569">
    <property type="entry name" value="PAP2"/>
    <property type="match status" value="1"/>
</dbReference>
<evidence type="ECO:0000256" key="5">
    <source>
        <dbReference type="ARBA" id="ARBA00022989"/>
    </source>
</evidence>
<dbReference type="PANTHER" id="PTHR14969:SF62">
    <property type="entry name" value="DECAPRENYLPHOSPHORYL-5-PHOSPHORIBOSE PHOSPHATASE RV3807C-RELATED"/>
    <property type="match status" value="1"/>
</dbReference>
<feature type="transmembrane region" description="Helical" evidence="7">
    <location>
        <begin position="31"/>
        <end position="52"/>
    </location>
</feature>
<keyword evidence="6 7" id="KW-0472">Membrane</keyword>
<keyword evidence="5 7" id="KW-1133">Transmembrane helix</keyword>
<evidence type="ECO:0000256" key="1">
    <source>
        <dbReference type="ARBA" id="ARBA00004651"/>
    </source>
</evidence>
<sequence>MRRALTRMDRWVFGYVHLRLARRWLDRVMRVYTHLGGFVATVGTAGLLLVLGGEMRRAGMASMVALAGSQLVVQLLKRRTERPRPYLVLAESRSVVAPLADYSFPSGHTAASFALATVLGAYWPSWAGVALGAAALVGLSRTYLGHHYPSDVLVGALVGMGLAYLSLLHFGVPASVVDGLAPA</sequence>
<reference evidence="10" key="1">
    <citation type="submission" date="2023-12" db="EMBL/GenBank/DDBJ databases">
        <title>Novel isolates from deep terrestrial aquifers shed light on the physiology and ecology of the class Limnochordia.</title>
        <authorList>
            <person name="Karnachuk O.V."/>
            <person name="Lukina A.P."/>
            <person name="Avakyan M.R."/>
            <person name="Kadnikov V."/>
            <person name="Begmatov S."/>
            <person name="Beletsky A.V."/>
            <person name="Mardanov A.V."/>
            <person name="Ravin N.V."/>
        </authorList>
    </citation>
    <scope>NUCLEOTIDE SEQUENCE [LARGE SCALE GENOMIC DNA]</scope>
    <source>
        <strain evidence="10">LN</strain>
    </source>
</reference>
<evidence type="ECO:0000313" key="10">
    <source>
        <dbReference type="Proteomes" id="UP001333102"/>
    </source>
</evidence>
<dbReference type="Gene3D" id="1.20.144.10">
    <property type="entry name" value="Phosphatidic acid phosphatase type 2/haloperoxidase"/>
    <property type="match status" value="2"/>
</dbReference>
<feature type="transmembrane region" description="Helical" evidence="7">
    <location>
        <begin position="121"/>
        <end position="140"/>
    </location>
</feature>
<evidence type="ECO:0000256" key="2">
    <source>
        <dbReference type="ARBA" id="ARBA00022475"/>
    </source>
</evidence>
<dbReference type="InterPro" id="IPR036938">
    <property type="entry name" value="PAP2/HPO_sf"/>
</dbReference>
<proteinExistence type="predicted"/>
<keyword evidence="10" id="KW-1185">Reference proteome</keyword>
<protein>
    <submittedName>
        <fullName evidence="9">Phosphatase PAP2 family protein</fullName>
    </submittedName>
</protein>
<dbReference type="Proteomes" id="UP001333102">
    <property type="component" value="Chromosome"/>
</dbReference>
<dbReference type="RefSeq" id="WP_324667767.1">
    <property type="nucleotide sequence ID" value="NZ_CP141614.1"/>
</dbReference>
<keyword evidence="4" id="KW-0378">Hydrolase</keyword>
<name>A0ABZ1BN16_9FIRM</name>
<gene>
    <name evidence="9" type="ORF">VLY81_08660</name>
</gene>
<dbReference type="PANTHER" id="PTHR14969">
    <property type="entry name" value="SPHINGOSINE-1-PHOSPHATE PHOSPHOHYDROLASE"/>
    <property type="match status" value="1"/>
</dbReference>
<organism evidence="9 10">
    <name type="scientific">Geochorda subterranea</name>
    <dbReference type="NCBI Taxonomy" id="3109564"/>
    <lineage>
        <taxon>Bacteria</taxon>
        <taxon>Bacillati</taxon>
        <taxon>Bacillota</taxon>
        <taxon>Limnochordia</taxon>
        <taxon>Limnochordales</taxon>
        <taxon>Geochordaceae</taxon>
        <taxon>Geochorda</taxon>
    </lineage>
</organism>
<feature type="domain" description="Phosphatidic acid phosphatase type 2/haloperoxidase" evidence="8">
    <location>
        <begin position="58"/>
        <end position="167"/>
    </location>
</feature>
<keyword evidence="2" id="KW-1003">Cell membrane</keyword>
<evidence type="ECO:0000256" key="3">
    <source>
        <dbReference type="ARBA" id="ARBA00022692"/>
    </source>
</evidence>
<evidence type="ECO:0000256" key="4">
    <source>
        <dbReference type="ARBA" id="ARBA00022801"/>
    </source>
</evidence>
<evidence type="ECO:0000256" key="6">
    <source>
        <dbReference type="ARBA" id="ARBA00023136"/>
    </source>
</evidence>
<feature type="transmembrane region" description="Helical" evidence="7">
    <location>
        <begin position="152"/>
        <end position="172"/>
    </location>
</feature>
<dbReference type="EMBL" id="CP141614">
    <property type="protein sequence ID" value="WRP13522.1"/>
    <property type="molecule type" value="Genomic_DNA"/>
</dbReference>
<keyword evidence="3 7" id="KW-0812">Transmembrane</keyword>
<accession>A0ABZ1BN16</accession>
<evidence type="ECO:0000259" key="8">
    <source>
        <dbReference type="SMART" id="SM00014"/>
    </source>
</evidence>
<evidence type="ECO:0000313" key="9">
    <source>
        <dbReference type="EMBL" id="WRP13522.1"/>
    </source>
</evidence>
<dbReference type="SUPFAM" id="SSF48317">
    <property type="entry name" value="Acid phosphatase/Vanadium-dependent haloperoxidase"/>
    <property type="match status" value="1"/>
</dbReference>
<comment type="subcellular location">
    <subcellularLocation>
        <location evidence="1">Cell membrane</location>
        <topology evidence="1">Multi-pass membrane protein</topology>
    </subcellularLocation>
</comment>
<dbReference type="InterPro" id="IPR000326">
    <property type="entry name" value="PAP2/HPO"/>
</dbReference>
<dbReference type="SMART" id="SM00014">
    <property type="entry name" value="acidPPc"/>
    <property type="match status" value="1"/>
</dbReference>
<evidence type="ECO:0000256" key="7">
    <source>
        <dbReference type="SAM" id="Phobius"/>
    </source>
</evidence>